<evidence type="ECO:0000256" key="7">
    <source>
        <dbReference type="PIRNR" id="PIRNR000232"/>
    </source>
</evidence>
<dbReference type="EC" id="1.-.-.-" evidence="7"/>
<evidence type="ECO:0000259" key="9">
    <source>
        <dbReference type="Pfam" id="PF00881"/>
    </source>
</evidence>
<keyword evidence="11" id="KW-1185">Reference proteome</keyword>
<dbReference type="InterPro" id="IPR052530">
    <property type="entry name" value="NAD(P)H_nitroreductase"/>
</dbReference>
<keyword evidence="2 7" id="KW-0285">Flavoprotein</keyword>
<dbReference type="Proteomes" id="UP000282125">
    <property type="component" value="Unassembled WGS sequence"/>
</dbReference>
<organism evidence="10 11">
    <name type="scientific">Falsigemmobacter faecalis</name>
    <dbReference type="NCBI Taxonomy" id="2488730"/>
    <lineage>
        <taxon>Bacteria</taxon>
        <taxon>Pseudomonadati</taxon>
        <taxon>Pseudomonadota</taxon>
        <taxon>Alphaproteobacteria</taxon>
        <taxon>Rhodobacterales</taxon>
        <taxon>Paracoccaceae</taxon>
        <taxon>Falsigemmobacter</taxon>
    </lineage>
</organism>
<dbReference type="OrthoDB" id="9804207at2"/>
<comment type="caution">
    <text evidence="10">The sequence shown here is derived from an EMBL/GenBank/DDBJ whole genome shotgun (WGS) entry which is preliminary data.</text>
</comment>
<reference evidence="10 11" key="1">
    <citation type="submission" date="2018-11" db="EMBL/GenBank/DDBJ databases">
        <title>Gemmobacter sp. nov., YIM 102744-1 draft genome.</title>
        <authorList>
            <person name="Li G."/>
            <person name="Jiang Y."/>
        </authorList>
    </citation>
    <scope>NUCLEOTIDE SEQUENCE [LARGE SCALE GENOMIC DNA]</scope>
    <source>
        <strain evidence="10 11">YIM 102744-1</strain>
    </source>
</reference>
<dbReference type="PANTHER" id="PTHR43821:SF1">
    <property type="entry name" value="NAD(P)H NITROREDUCTASE YDJA-RELATED"/>
    <property type="match status" value="1"/>
</dbReference>
<dbReference type="SUPFAM" id="SSF55469">
    <property type="entry name" value="FMN-dependent nitroreductase-like"/>
    <property type="match status" value="1"/>
</dbReference>
<feature type="binding site" evidence="8">
    <location>
        <position position="40"/>
    </location>
    <ligand>
        <name>FMN</name>
        <dbReference type="ChEBI" id="CHEBI:58210"/>
        <note>ligand shared between dimeric partners</note>
    </ligand>
</feature>
<feature type="binding site" description="in other chain" evidence="8">
    <location>
        <begin position="13"/>
        <end position="15"/>
    </location>
    <ligand>
        <name>FMN</name>
        <dbReference type="ChEBI" id="CHEBI:58210"/>
        <note>ligand shared between dimeric partners</note>
    </ligand>
</feature>
<dbReference type="Pfam" id="PF00881">
    <property type="entry name" value="Nitroreductase"/>
    <property type="match status" value="1"/>
</dbReference>
<dbReference type="InterPro" id="IPR000415">
    <property type="entry name" value="Nitroreductase-like"/>
</dbReference>
<sequence length="190" mass="19843">MTSNAVLDFLLTRRSRPAKLLAGPVPDRAALEVLLTAAARVPDHGKLTPWRFIVLERAALARLADEAGAYAEKTGLAAEKAEKGIGQFARSPLCVAVVASPVSHDKIPEIEQVLSAGGVCLSLVNAALASGWGAGWLTGWVALDRGFAASAFGLAEGEFVAGLIHIGSYAGQVPDRPRPDVASLTTWIHA</sequence>
<dbReference type="RefSeq" id="WP_124965011.1">
    <property type="nucleotide sequence ID" value="NZ_RRAZ01000014.1"/>
</dbReference>
<feature type="domain" description="Nitroreductase" evidence="9">
    <location>
        <begin position="13"/>
        <end position="167"/>
    </location>
</feature>
<comment type="similarity">
    <text evidence="1 7">Belongs to the nitroreductase family.</text>
</comment>
<evidence type="ECO:0000313" key="10">
    <source>
        <dbReference type="EMBL" id="RRH74240.1"/>
    </source>
</evidence>
<protein>
    <recommendedName>
        <fullName evidence="7">Putative NAD(P)H nitroreductase</fullName>
        <ecNumber evidence="7">1.-.-.-</ecNumber>
    </recommendedName>
</protein>
<evidence type="ECO:0000313" key="11">
    <source>
        <dbReference type="Proteomes" id="UP000282125"/>
    </source>
</evidence>
<name>A0A3P3DJ03_9RHOB</name>
<keyword evidence="6 7" id="KW-0520">NAD</keyword>
<evidence type="ECO:0000256" key="5">
    <source>
        <dbReference type="ARBA" id="ARBA00023002"/>
    </source>
</evidence>
<evidence type="ECO:0000256" key="8">
    <source>
        <dbReference type="PIRSR" id="PIRSR000232-1"/>
    </source>
</evidence>
<keyword evidence="3 7" id="KW-0288">FMN</keyword>
<feature type="binding site" description="in other chain" evidence="8">
    <location>
        <begin position="136"/>
        <end position="138"/>
    </location>
    <ligand>
        <name>FMN</name>
        <dbReference type="ChEBI" id="CHEBI:58210"/>
        <note>ligand shared between dimeric partners</note>
    </ligand>
</feature>
<dbReference type="EMBL" id="RRAZ01000014">
    <property type="protein sequence ID" value="RRH74240.1"/>
    <property type="molecule type" value="Genomic_DNA"/>
</dbReference>
<keyword evidence="4 7" id="KW-0521">NADP</keyword>
<feature type="binding site" evidence="8">
    <location>
        <position position="44"/>
    </location>
    <ligand>
        <name>FMN</name>
        <dbReference type="ChEBI" id="CHEBI:58210"/>
        <note>ligand shared between dimeric partners</note>
    </ligand>
</feature>
<dbReference type="PIRSF" id="PIRSF000232">
    <property type="entry name" value="YdjA"/>
    <property type="match status" value="1"/>
</dbReference>
<dbReference type="GO" id="GO:0016491">
    <property type="term" value="F:oxidoreductase activity"/>
    <property type="evidence" value="ECO:0007669"/>
    <property type="project" value="UniProtKB-UniRule"/>
</dbReference>
<dbReference type="InterPro" id="IPR029479">
    <property type="entry name" value="Nitroreductase"/>
</dbReference>
<proteinExistence type="inferred from homology"/>
<dbReference type="Gene3D" id="3.40.109.10">
    <property type="entry name" value="NADH Oxidase"/>
    <property type="match status" value="1"/>
</dbReference>
<dbReference type="AlphaFoldDB" id="A0A3P3DJ03"/>
<evidence type="ECO:0000256" key="1">
    <source>
        <dbReference type="ARBA" id="ARBA00007118"/>
    </source>
</evidence>
<dbReference type="PANTHER" id="PTHR43821">
    <property type="entry name" value="NAD(P)H NITROREDUCTASE YDJA-RELATED"/>
    <property type="match status" value="1"/>
</dbReference>
<gene>
    <name evidence="10" type="ORF">EG244_10830</name>
</gene>
<evidence type="ECO:0000256" key="6">
    <source>
        <dbReference type="ARBA" id="ARBA00023027"/>
    </source>
</evidence>
<evidence type="ECO:0000256" key="2">
    <source>
        <dbReference type="ARBA" id="ARBA00022630"/>
    </source>
</evidence>
<comment type="cofactor">
    <cofactor evidence="8">
        <name>FMN</name>
        <dbReference type="ChEBI" id="CHEBI:58210"/>
    </cofactor>
    <text evidence="8">Binds 1 FMN per subunit.</text>
</comment>
<evidence type="ECO:0000256" key="4">
    <source>
        <dbReference type="ARBA" id="ARBA00022857"/>
    </source>
</evidence>
<dbReference type="CDD" id="cd02135">
    <property type="entry name" value="YdjA-like"/>
    <property type="match status" value="1"/>
</dbReference>
<dbReference type="InterPro" id="IPR026021">
    <property type="entry name" value="YdjA-like"/>
</dbReference>
<evidence type="ECO:0000256" key="3">
    <source>
        <dbReference type="ARBA" id="ARBA00022643"/>
    </source>
</evidence>
<accession>A0A3P3DJ03</accession>
<keyword evidence="5 7" id="KW-0560">Oxidoreductase</keyword>